<dbReference type="CDD" id="cd00143">
    <property type="entry name" value="PP2Cc"/>
    <property type="match status" value="1"/>
</dbReference>
<dbReference type="SMART" id="SM00331">
    <property type="entry name" value="PP2C_SIG"/>
    <property type="match status" value="1"/>
</dbReference>
<dbReference type="SMART" id="SM00332">
    <property type="entry name" value="PP2Cc"/>
    <property type="match status" value="1"/>
</dbReference>
<dbReference type="Pfam" id="PF00481">
    <property type="entry name" value="PP2C"/>
    <property type="match status" value="1"/>
</dbReference>
<dbReference type="SUPFAM" id="SSF81606">
    <property type="entry name" value="PP2C-like"/>
    <property type="match status" value="1"/>
</dbReference>
<protein>
    <submittedName>
        <fullName evidence="2">Phosphoprotein phosphatase</fullName>
    </submittedName>
</protein>
<sequence>MCRDGDGLWAVIDGMGGHDAGDLAATIIRESLDAVTLGGSIAHRLLAVESALLTANHAIRHHAALHLRSKPMGATVVVLLIYRDEAAVLWAGDARLYRHTDQGTVLLTRDHTPVQALVDAGEIDERQAMTHPRAHVIYQAIGNGDKLELEQARFDISAQQQFLLTSDGVHSVLTVDQLGQLMAEGASESVILKAALNAGSKDNVTAVKVSAGEHGE</sequence>
<reference evidence="2 3" key="1">
    <citation type="submission" date="2012-09" db="EMBL/GenBank/DDBJ databases">
        <title>Genome Sequence of alkane-degrading Bacterium Alcanivorax jadensis T9.</title>
        <authorList>
            <person name="Lai Q."/>
            <person name="Shao Z."/>
        </authorList>
    </citation>
    <scope>NUCLEOTIDE SEQUENCE [LARGE SCALE GENOMIC DNA]</scope>
    <source>
        <strain evidence="2 3">T9</strain>
    </source>
</reference>
<name>A0ABR4WBZ7_9GAMM</name>
<dbReference type="Proteomes" id="UP000029443">
    <property type="component" value="Unassembled WGS sequence"/>
</dbReference>
<organism evidence="2 3">
    <name type="scientific">Alcanivorax jadensis T9</name>
    <dbReference type="NCBI Taxonomy" id="1177181"/>
    <lineage>
        <taxon>Bacteria</taxon>
        <taxon>Pseudomonadati</taxon>
        <taxon>Pseudomonadota</taxon>
        <taxon>Gammaproteobacteria</taxon>
        <taxon>Oceanospirillales</taxon>
        <taxon>Alcanivoracaceae</taxon>
        <taxon>Alcanivorax</taxon>
    </lineage>
</organism>
<dbReference type="PROSITE" id="PS51746">
    <property type="entry name" value="PPM_2"/>
    <property type="match status" value="1"/>
</dbReference>
<proteinExistence type="predicted"/>
<dbReference type="InterPro" id="IPR001932">
    <property type="entry name" value="PPM-type_phosphatase-like_dom"/>
</dbReference>
<accession>A0ABR4WBZ7</accession>
<gene>
    <name evidence="2" type="ORF">T9A_02146</name>
</gene>
<evidence type="ECO:0000313" key="3">
    <source>
        <dbReference type="Proteomes" id="UP000029443"/>
    </source>
</evidence>
<evidence type="ECO:0000313" key="2">
    <source>
        <dbReference type="EMBL" id="KGD60948.1"/>
    </source>
</evidence>
<dbReference type="Gene3D" id="3.60.40.10">
    <property type="entry name" value="PPM-type phosphatase domain"/>
    <property type="match status" value="1"/>
</dbReference>
<dbReference type="EMBL" id="ARXU01000007">
    <property type="protein sequence ID" value="KGD60948.1"/>
    <property type="molecule type" value="Genomic_DNA"/>
</dbReference>
<evidence type="ECO:0000259" key="1">
    <source>
        <dbReference type="PROSITE" id="PS51746"/>
    </source>
</evidence>
<comment type="caution">
    <text evidence="2">The sequence shown here is derived from an EMBL/GenBank/DDBJ whole genome shotgun (WGS) entry which is preliminary data.</text>
</comment>
<keyword evidence="3" id="KW-1185">Reference proteome</keyword>
<feature type="domain" description="PPM-type phosphatase" evidence="1">
    <location>
        <begin position="1"/>
        <end position="211"/>
    </location>
</feature>
<dbReference type="InterPro" id="IPR036457">
    <property type="entry name" value="PPM-type-like_dom_sf"/>
</dbReference>